<evidence type="ECO:0000313" key="3">
    <source>
        <dbReference type="Proteomes" id="UP000229401"/>
    </source>
</evidence>
<organism evidence="2 3">
    <name type="scientific">Candidatus Roizmanbacteria bacterium CG_4_10_14_0_8_um_filter_33_9</name>
    <dbReference type="NCBI Taxonomy" id="1974826"/>
    <lineage>
        <taxon>Bacteria</taxon>
        <taxon>Candidatus Roizmaniibacteriota</taxon>
    </lineage>
</organism>
<feature type="transmembrane region" description="Helical" evidence="1">
    <location>
        <begin position="6"/>
        <end position="23"/>
    </location>
</feature>
<dbReference type="Proteomes" id="UP000229401">
    <property type="component" value="Unassembled WGS sequence"/>
</dbReference>
<gene>
    <name evidence="2" type="ORF">COY87_00145</name>
</gene>
<dbReference type="AlphaFoldDB" id="A0A2M7QKT5"/>
<keyword evidence="1" id="KW-0812">Transmembrane</keyword>
<feature type="transmembrane region" description="Helical" evidence="1">
    <location>
        <begin position="30"/>
        <end position="46"/>
    </location>
</feature>
<keyword evidence="1" id="KW-0472">Membrane</keyword>
<protein>
    <submittedName>
        <fullName evidence="2">Uncharacterized protein</fullName>
    </submittedName>
</protein>
<keyword evidence="1" id="KW-1133">Transmembrane helix</keyword>
<accession>A0A2M7QKT5</accession>
<dbReference type="EMBL" id="PFLI01000006">
    <property type="protein sequence ID" value="PIY72595.1"/>
    <property type="molecule type" value="Genomic_DNA"/>
</dbReference>
<sequence length="64" mass="7499">MDLFMYIVISIVYVMVIHFAIQIRDWFDTFSMIGLFILGGIFGWYMKSYDAGIVFGVVTSLIFW</sequence>
<comment type="caution">
    <text evidence="2">The sequence shown here is derived from an EMBL/GenBank/DDBJ whole genome shotgun (WGS) entry which is preliminary data.</text>
</comment>
<evidence type="ECO:0000313" key="2">
    <source>
        <dbReference type="EMBL" id="PIY72595.1"/>
    </source>
</evidence>
<reference evidence="3" key="1">
    <citation type="submission" date="2017-09" db="EMBL/GenBank/DDBJ databases">
        <title>Depth-based differentiation of microbial function through sediment-hosted aquifers and enrichment of novel symbionts in the deep terrestrial subsurface.</title>
        <authorList>
            <person name="Probst A.J."/>
            <person name="Ladd B."/>
            <person name="Jarett J.K."/>
            <person name="Geller-Mcgrath D.E."/>
            <person name="Sieber C.M.K."/>
            <person name="Emerson J.B."/>
            <person name="Anantharaman K."/>
            <person name="Thomas B.C."/>
            <person name="Malmstrom R."/>
            <person name="Stieglmeier M."/>
            <person name="Klingl A."/>
            <person name="Woyke T."/>
            <person name="Ryan C.M."/>
            <person name="Banfield J.F."/>
        </authorList>
    </citation>
    <scope>NUCLEOTIDE SEQUENCE [LARGE SCALE GENOMIC DNA]</scope>
</reference>
<proteinExistence type="predicted"/>
<name>A0A2M7QKT5_9BACT</name>
<evidence type="ECO:0000256" key="1">
    <source>
        <dbReference type="SAM" id="Phobius"/>
    </source>
</evidence>